<name>A0ABT0YBP4_9ACTN</name>
<dbReference type="PROSITE" id="PS50801">
    <property type="entry name" value="STAS"/>
    <property type="match status" value="1"/>
</dbReference>
<dbReference type="CDD" id="cd07043">
    <property type="entry name" value="STAS_anti-anti-sigma_factors"/>
    <property type="match status" value="1"/>
</dbReference>
<comment type="similarity">
    <text evidence="1 2">Belongs to the anti-sigma-factor antagonist family.</text>
</comment>
<evidence type="ECO:0000256" key="1">
    <source>
        <dbReference type="ARBA" id="ARBA00009013"/>
    </source>
</evidence>
<proteinExistence type="inferred from homology"/>
<evidence type="ECO:0000256" key="2">
    <source>
        <dbReference type="RuleBase" id="RU003749"/>
    </source>
</evidence>
<organism evidence="4 5">
    <name type="scientific">Paractinoplanes hotanensis</name>
    <dbReference type="NCBI Taxonomy" id="2906497"/>
    <lineage>
        <taxon>Bacteria</taxon>
        <taxon>Bacillati</taxon>
        <taxon>Actinomycetota</taxon>
        <taxon>Actinomycetes</taxon>
        <taxon>Micromonosporales</taxon>
        <taxon>Micromonosporaceae</taxon>
        <taxon>Paractinoplanes</taxon>
    </lineage>
</organism>
<reference evidence="4 5" key="1">
    <citation type="submission" date="2022-06" db="EMBL/GenBank/DDBJ databases">
        <title>Actinoplanes abujensis sp. nov., isolated from Nigerian arid soil.</title>
        <authorList>
            <person name="Ding P."/>
        </authorList>
    </citation>
    <scope>NUCLEOTIDE SEQUENCE [LARGE SCALE GENOMIC DNA]</scope>
    <source>
        <strain evidence="5">TRM88002</strain>
    </source>
</reference>
<gene>
    <name evidence="4" type="ORF">LXN57_38560</name>
</gene>
<dbReference type="InterPro" id="IPR003658">
    <property type="entry name" value="Anti-sigma_ant"/>
</dbReference>
<dbReference type="Gene3D" id="3.30.750.24">
    <property type="entry name" value="STAS domain"/>
    <property type="match status" value="1"/>
</dbReference>
<feature type="domain" description="STAS" evidence="3">
    <location>
        <begin position="19"/>
        <end position="104"/>
    </location>
</feature>
<dbReference type="Pfam" id="PF13466">
    <property type="entry name" value="STAS_2"/>
    <property type="match status" value="1"/>
</dbReference>
<keyword evidence="5" id="KW-1185">Reference proteome</keyword>
<sequence length="104" mass="10786">MADSYQIGQDYAADPTATILRPSGELDINSRDDLHATIVEAFGAATLVVVDLADVTFIDSEALGALIDGYNIAVATGAGFRVVNARAGVARVLNVSGAQELFDS</sequence>
<comment type="caution">
    <text evidence="4">The sequence shown here is derived from an EMBL/GenBank/DDBJ whole genome shotgun (WGS) entry which is preliminary data.</text>
</comment>
<dbReference type="InterPro" id="IPR058548">
    <property type="entry name" value="MlaB-like_STAS"/>
</dbReference>
<dbReference type="SUPFAM" id="SSF52091">
    <property type="entry name" value="SpoIIaa-like"/>
    <property type="match status" value="1"/>
</dbReference>
<dbReference type="NCBIfam" id="TIGR00377">
    <property type="entry name" value="ant_ant_sig"/>
    <property type="match status" value="1"/>
</dbReference>
<protein>
    <recommendedName>
        <fullName evidence="2">Anti-sigma factor antagonist</fullName>
    </recommendedName>
</protein>
<evidence type="ECO:0000313" key="5">
    <source>
        <dbReference type="Proteomes" id="UP001523216"/>
    </source>
</evidence>
<dbReference type="PANTHER" id="PTHR33495">
    <property type="entry name" value="ANTI-SIGMA FACTOR ANTAGONIST TM_1081-RELATED-RELATED"/>
    <property type="match status" value="1"/>
</dbReference>
<evidence type="ECO:0000313" key="4">
    <source>
        <dbReference type="EMBL" id="MCM4083467.1"/>
    </source>
</evidence>
<dbReference type="RefSeq" id="WP_251803167.1">
    <property type="nucleotide sequence ID" value="NZ_JAMQOL010000060.1"/>
</dbReference>
<accession>A0ABT0YBP4</accession>
<dbReference type="InterPro" id="IPR002645">
    <property type="entry name" value="STAS_dom"/>
</dbReference>
<dbReference type="Proteomes" id="UP001523216">
    <property type="component" value="Unassembled WGS sequence"/>
</dbReference>
<dbReference type="EMBL" id="JAMQOL010000060">
    <property type="protein sequence ID" value="MCM4083467.1"/>
    <property type="molecule type" value="Genomic_DNA"/>
</dbReference>
<dbReference type="PANTHER" id="PTHR33495:SF2">
    <property type="entry name" value="ANTI-SIGMA FACTOR ANTAGONIST TM_1081-RELATED"/>
    <property type="match status" value="1"/>
</dbReference>
<evidence type="ECO:0000259" key="3">
    <source>
        <dbReference type="PROSITE" id="PS50801"/>
    </source>
</evidence>
<dbReference type="InterPro" id="IPR036513">
    <property type="entry name" value="STAS_dom_sf"/>
</dbReference>